<gene>
    <name evidence="1" type="ORF">AKJ64_05150</name>
</gene>
<name>A0A133U9N4_9EURY</name>
<accession>A0A133U9N4</accession>
<evidence type="ECO:0000313" key="1">
    <source>
        <dbReference type="EMBL" id="KXA90879.1"/>
    </source>
</evidence>
<organism evidence="1 2">
    <name type="scientific">candidate division MSBL1 archaeon SCGC-AAA259E17</name>
    <dbReference type="NCBI Taxonomy" id="1698263"/>
    <lineage>
        <taxon>Archaea</taxon>
        <taxon>Methanobacteriati</taxon>
        <taxon>Methanobacteriota</taxon>
        <taxon>candidate division MSBL1</taxon>
    </lineage>
</organism>
<protein>
    <submittedName>
        <fullName evidence="1">Uncharacterized protein</fullName>
    </submittedName>
</protein>
<dbReference type="AlphaFoldDB" id="A0A133U9N4"/>
<dbReference type="EMBL" id="LHXN01000136">
    <property type="protein sequence ID" value="KXA90879.1"/>
    <property type="molecule type" value="Genomic_DNA"/>
</dbReference>
<proteinExistence type="predicted"/>
<evidence type="ECO:0000313" key="2">
    <source>
        <dbReference type="Proteomes" id="UP000070373"/>
    </source>
</evidence>
<dbReference type="Proteomes" id="UP000070373">
    <property type="component" value="Unassembled WGS sequence"/>
</dbReference>
<keyword evidence="2" id="KW-1185">Reference proteome</keyword>
<sequence length="140" mass="16546">MQVYFSHPTFTYQTDTEEFCVDMIRENFNNVKEVVNPLEYGLKKNVRKIIRESDVVVGMAISGKYTFLVHNEMEDGRKGGADLYTIRVQNKEKIGKIEKGMPEEIRKLSRKESNRYTKELMKENRESFWSLLLGKHNTRF</sequence>
<comment type="caution">
    <text evidence="1">The sequence shown here is derived from an EMBL/GenBank/DDBJ whole genome shotgun (WGS) entry which is preliminary data.</text>
</comment>
<reference evidence="1 2" key="1">
    <citation type="journal article" date="2016" name="Sci. Rep.">
        <title>Metabolic traits of an uncultured archaeal lineage -MSBL1- from brine pools of the Red Sea.</title>
        <authorList>
            <person name="Mwirichia R."/>
            <person name="Alam I."/>
            <person name="Rashid M."/>
            <person name="Vinu M."/>
            <person name="Ba-Alawi W."/>
            <person name="Anthony Kamau A."/>
            <person name="Kamanda Ngugi D."/>
            <person name="Goker M."/>
            <person name="Klenk H.P."/>
            <person name="Bajic V."/>
            <person name="Stingl U."/>
        </authorList>
    </citation>
    <scope>NUCLEOTIDE SEQUENCE [LARGE SCALE GENOMIC DNA]</scope>
    <source>
        <strain evidence="1">SCGC-AAA259E17</strain>
    </source>
</reference>